<dbReference type="Proteomes" id="UP000682782">
    <property type="component" value="Chromosome"/>
</dbReference>
<gene>
    <name evidence="1" type="ORF">JYE49_03890</name>
</gene>
<evidence type="ECO:0000313" key="1">
    <source>
        <dbReference type="EMBL" id="QUC67851.1"/>
    </source>
</evidence>
<dbReference type="EMBL" id="CP068393">
    <property type="protein sequence ID" value="QUC67851.1"/>
    <property type="molecule type" value="Genomic_DNA"/>
</dbReference>
<dbReference type="EC" id="2.7.1.11" evidence="1"/>
<reference evidence="1" key="1">
    <citation type="submission" date="2021-01" db="EMBL/GenBank/DDBJ databases">
        <title>Complete genome sequence of Clostridiales bacterium R-7.</title>
        <authorList>
            <person name="Mahoney-Kurpe S.C."/>
            <person name="Palevich N."/>
            <person name="Koike S."/>
            <person name="Moon C.D."/>
            <person name="Attwood G.T."/>
        </authorList>
    </citation>
    <scope>NUCLEOTIDE SEQUENCE</scope>
    <source>
        <strain evidence="1">R-7</strain>
    </source>
</reference>
<keyword evidence="1" id="KW-0808">Transferase</keyword>
<accession>A0AC61MY29</accession>
<name>A0AC61MY29_9FIRM</name>
<keyword evidence="2" id="KW-1185">Reference proteome</keyword>
<protein>
    <submittedName>
        <fullName evidence="1">ATP-dependent 6-phosphofructokinase</fullName>
        <ecNumber evidence="1">2.7.1.11</ecNumber>
    </submittedName>
</protein>
<proteinExistence type="predicted"/>
<organism evidence="1 2">
    <name type="scientific">Aristaeella hokkaidonensis</name>
    <dbReference type="NCBI Taxonomy" id="3046382"/>
    <lineage>
        <taxon>Bacteria</taxon>
        <taxon>Bacillati</taxon>
        <taxon>Bacillota</taxon>
        <taxon>Clostridia</taxon>
        <taxon>Eubacteriales</taxon>
        <taxon>Aristaeellaceae</taxon>
        <taxon>Aristaeella</taxon>
    </lineage>
</organism>
<sequence length="349" mass="38150">MRKIGVLTSGGDSPGMNAAVMSVARSAAMYGIPLIGIKRGYNGLLRKSANLKDDMQELTLELVLDIADDPGTYLRTARCLEFKEKKYQEKAVKTLKSMQIDGLVVIGGDGSFRGAQALCDLGVPCIGIPGTIDNDLPYTEMSLGYDTAVNVCVEAIRKIRATSRSHDRPAVVEVMGRHCGDIALTAAVSTGSEIVVVPEVPWTVEGVAMQLQRQLDRGNYRATIVVAEGCWESMAPFDLYNFLTSRGKPCYPEEPMSAVRFASVMKRMCGMVEARANVIGYVQRGAEPTARDSAFAFEAGNLAVRLLRDGISNQVIGMQKGKVFYMPIEKALKKERYFNRPLFDLVNSL</sequence>
<evidence type="ECO:0000313" key="2">
    <source>
        <dbReference type="Proteomes" id="UP000682782"/>
    </source>
</evidence>